<dbReference type="PROSITE" id="PS50097">
    <property type="entry name" value="BTB"/>
    <property type="match status" value="1"/>
</dbReference>
<dbReference type="SMART" id="SM00225">
    <property type="entry name" value="BTB"/>
    <property type="match status" value="1"/>
</dbReference>
<reference evidence="2" key="1">
    <citation type="submission" date="2020-11" db="EMBL/GenBank/DDBJ databases">
        <authorList>
            <person name="Tran Van P."/>
        </authorList>
    </citation>
    <scope>NUCLEOTIDE SEQUENCE</scope>
</reference>
<organism evidence="2">
    <name type="scientific">Oppiella nova</name>
    <dbReference type="NCBI Taxonomy" id="334625"/>
    <lineage>
        <taxon>Eukaryota</taxon>
        <taxon>Metazoa</taxon>
        <taxon>Ecdysozoa</taxon>
        <taxon>Arthropoda</taxon>
        <taxon>Chelicerata</taxon>
        <taxon>Arachnida</taxon>
        <taxon>Acari</taxon>
        <taxon>Acariformes</taxon>
        <taxon>Sarcoptiformes</taxon>
        <taxon>Oribatida</taxon>
        <taxon>Brachypylina</taxon>
        <taxon>Oppioidea</taxon>
        <taxon>Oppiidae</taxon>
        <taxon>Oppiella</taxon>
    </lineage>
</organism>
<sequence>MHTPIATKTNDKIIAEDSDSEIYYSYDDESDEEYTTPLAAKSVVTWALNPLAKEWRQKSCSEFDRQLVNGNQFLEPLVTDNGYTVTSIDSITSVSSYDPIMSRFKEFLWEAFNNPMDSDIVFILQNKPIYCNKAILKLRNKKFWQKCEQSLGTESEVKISVYSYETFIALLMYFYGLTPDVNDRNCTELIKLGNIYDEQELIDLCTQHISTIKS</sequence>
<keyword evidence="3" id="KW-1185">Reference proteome</keyword>
<dbReference type="EMBL" id="CAJPVJ010015674">
    <property type="protein sequence ID" value="CAG2175902.1"/>
    <property type="molecule type" value="Genomic_DNA"/>
</dbReference>
<protein>
    <recommendedName>
        <fullName evidence="1">BTB domain-containing protein</fullName>
    </recommendedName>
</protein>
<proteinExistence type="predicted"/>
<dbReference type="Pfam" id="PF00651">
    <property type="entry name" value="BTB"/>
    <property type="match status" value="1"/>
</dbReference>
<gene>
    <name evidence="2" type="ORF">ONB1V03_LOCUS15336</name>
</gene>
<evidence type="ECO:0000313" key="2">
    <source>
        <dbReference type="EMBL" id="CAD7658716.1"/>
    </source>
</evidence>
<dbReference type="OrthoDB" id="10051363at2759"/>
<name>A0A7R9MF38_9ACAR</name>
<dbReference type="AlphaFoldDB" id="A0A7R9MF38"/>
<dbReference type="InterPro" id="IPR000210">
    <property type="entry name" value="BTB/POZ_dom"/>
</dbReference>
<dbReference type="SUPFAM" id="SSF54695">
    <property type="entry name" value="POZ domain"/>
    <property type="match status" value="1"/>
</dbReference>
<accession>A0A7R9MF38</accession>
<feature type="domain" description="BTB" evidence="1">
    <location>
        <begin position="118"/>
        <end position="183"/>
    </location>
</feature>
<dbReference type="Gene3D" id="3.30.710.10">
    <property type="entry name" value="Potassium Channel Kv1.1, Chain A"/>
    <property type="match status" value="1"/>
</dbReference>
<dbReference type="EMBL" id="OC930499">
    <property type="protein sequence ID" value="CAD7658716.1"/>
    <property type="molecule type" value="Genomic_DNA"/>
</dbReference>
<evidence type="ECO:0000259" key="1">
    <source>
        <dbReference type="PROSITE" id="PS50097"/>
    </source>
</evidence>
<dbReference type="InterPro" id="IPR011333">
    <property type="entry name" value="SKP1/BTB/POZ_sf"/>
</dbReference>
<dbReference type="Proteomes" id="UP000728032">
    <property type="component" value="Unassembled WGS sequence"/>
</dbReference>
<evidence type="ECO:0000313" key="3">
    <source>
        <dbReference type="Proteomes" id="UP000728032"/>
    </source>
</evidence>